<dbReference type="SUPFAM" id="SSF50249">
    <property type="entry name" value="Nucleic acid-binding proteins"/>
    <property type="match status" value="1"/>
</dbReference>
<feature type="domain" description="ChsH2 rubredoxin-like zinc ribbon" evidence="2">
    <location>
        <begin position="22"/>
        <end position="54"/>
    </location>
</feature>
<gene>
    <name evidence="3" type="ORF">METZ01_LOCUS186551</name>
</gene>
<evidence type="ECO:0000313" key="3">
    <source>
        <dbReference type="EMBL" id="SVB33697.1"/>
    </source>
</evidence>
<evidence type="ECO:0008006" key="4">
    <source>
        <dbReference type="Google" id="ProtNLM"/>
    </source>
</evidence>
<dbReference type="PANTHER" id="PTHR34075">
    <property type="entry name" value="BLR3430 PROTEIN"/>
    <property type="match status" value="1"/>
</dbReference>
<reference evidence="3" key="1">
    <citation type="submission" date="2018-05" db="EMBL/GenBank/DDBJ databases">
        <authorList>
            <person name="Lanie J.A."/>
            <person name="Ng W.-L."/>
            <person name="Kazmierczak K.M."/>
            <person name="Andrzejewski T.M."/>
            <person name="Davidsen T.M."/>
            <person name="Wayne K.J."/>
            <person name="Tettelin H."/>
            <person name="Glass J.I."/>
            <person name="Rusch D."/>
            <person name="Podicherti R."/>
            <person name="Tsui H.-C.T."/>
            <person name="Winkler M.E."/>
        </authorList>
    </citation>
    <scope>NUCLEOTIDE SEQUENCE</scope>
</reference>
<protein>
    <recommendedName>
        <fullName evidence="4">DUF35 domain-containing protein</fullName>
    </recommendedName>
</protein>
<evidence type="ECO:0000259" key="2">
    <source>
        <dbReference type="Pfam" id="PF12172"/>
    </source>
</evidence>
<dbReference type="InterPro" id="IPR012340">
    <property type="entry name" value="NA-bd_OB-fold"/>
</dbReference>
<name>A0A382D7T6_9ZZZZ</name>
<dbReference type="AlphaFoldDB" id="A0A382D7T6"/>
<feature type="domain" description="ChsH2 C-terminal OB-fold" evidence="1">
    <location>
        <begin position="59"/>
        <end position="117"/>
    </location>
</feature>
<dbReference type="Pfam" id="PF12172">
    <property type="entry name" value="zf-ChsH2"/>
    <property type="match status" value="1"/>
</dbReference>
<evidence type="ECO:0000259" key="1">
    <source>
        <dbReference type="Pfam" id="PF01796"/>
    </source>
</evidence>
<sequence length="132" mass="14849">MTEVAEREYPTPAISMETEAYWAAANEGKLLMKRCTDCKRTHFYPRAICPYCQSVNTEWYEASGKGVIYSYSVMRRGDNPYAIAYVTVDEGITMLSNIVECDYDGLSVGQAVEVTFRKSTDGEQSVPVFRPA</sequence>
<dbReference type="InterPro" id="IPR052513">
    <property type="entry name" value="Thioester_dehydratase-like"/>
</dbReference>
<accession>A0A382D7T6</accession>
<dbReference type="EMBL" id="UINC01037747">
    <property type="protein sequence ID" value="SVB33697.1"/>
    <property type="molecule type" value="Genomic_DNA"/>
</dbReference>
<dbReference type="PANTHER" id="PTHR34075:SF5">
    <property type="entry name" value="BLR3430 PROTEIN"/>
    <property type="match status" value="1"/>
</dbReference>
<dbReference type="InterPro" id="IPR022002">
    <property type="entry name" value="ChsH2_Znr"/>
</dbReference>
<dbReference type="Pfam" id="PF01796">
    <property type="entry name" value="OB_ChsH2_C"/>
    <property type="match status" value="1"/>
</dbReference>
<dbReference type="InterPro" id="IPR002878">
    <property type="entry name" value="ChsH2_C"/>
</dbReference>
<organism evidence="3">
    <name type="scientific">marine metagenome</name>
    <dbReference type="NCBI Taxonomy" id="408172"/>
    <lineage>
        <taxon>unclassified sequences</taxon>
        <taxon>metagenomes</taxon>
        <taxon>ecological metagenomes</taxon>
    </lineage>
</organism>
<proteinExistence type="predicted"/>
<dbReference type="Gene3D" id="6.10.30.10">
    <property type="match status" value="1"/>
</dbReference>